<accession>A0A0C3F4R9</accession>
<proteinExistence type="predicted"/>
<feature type="compositionally biased region" description="Basic and acidic residues" evidence="2">
    <location>
        <begin position="41"/>
        <end position="56"/>
    </location>
</feature>
<keyword evidence="3" id="KW-1133">Transmembrane helix</keyword>
<feature type="region of interest" description="Disordered" evidence="2">
    <location>
        <begin position="347"/>
        <end position="421"/>
    </location>
</feature>
<feature type="compositionally biased region" description="Basic residues" evidence="2">
    <location>
        <begin position="397"/>
        <end position="406"/>
    </location>
</feature>
<feature type="region of interest" description="Disordered" evidence="2">
    <location>
        <begin position="27"/>
        <end position="117"/>
    </location>
</feature>
<name>A0A0C3F4R9_PILCF</name>
<sequence>MEIPASWRAALLSAANTLRQEMMLQTHTQNQTRTPVLLESQVRDGELSSRDTRKEQQEEEERQCLDEQNSPSSAPCYLRDFSFGSESEPESESDDGGHSHSHPHPYTHTTTSSTSSMDLSFASNHALPTKLKLKPQPKYANGIEIENVGSGSVRRYKCRTVGRSAGRANANVKGRVRGMVESWERSGSDGEDVFGGGGSVEASTSSQADGAQIQIPIQEHESLGLGVLSAYGDDDGQLRSPPAHASEKEEPSIETLLSQSQSNHTTSISKAACARADLDFSPSSATDPGRDKGITIKCVSPPSHSHSPAPSSSSASAPDSVSVSVPVLFHNGAGDAFVDGGVRRVSGGSSVRSMGSIVGWDDDDVDDRGGAGGGGDKDGRSTMKHLPVPPADDNHKKSSMRSHARVTKMGTESRRGKGREERRVVTAIFSAEPSSGVVREQGGEAGFAAKTDTRADEPEDPPPANIADVGSAPPPPVAAATEITTHDKDLEAEQLELDVQRVLSISRGGSPWLLDEPQPRQPQPQQEADEKVKVREELERIRGNESQLGAELEATRILAGAFRKRLEEVERKIADMEIQHQRERELELEERMQNSSRLRLISPALTAASSTAARIGAATLVTRALSYIYILPRSGSSPSGSSSASTSTPAPPPAEKKRRNSSPSGDPPVSALPSYVLLVGIGVCAVVLRVVLRRAMRNTKA</sequence>
<gene>
    <name evidence="4" type="ORF">PILCRDRAFT_692915</name>
</gene>
<feature type="compositionally biased region" description="Polar residues" evidence="2">
    <location>
        <begin position="255"/>
        <end position="269"/>
    </location>
</feature>
<feature type="region of interest" description="Disordered" evidence="2">
    <location>
        <begin position="451"/>
        <end position="476"/>
    </location>
</feature>
<feature type="region of interest" description="Disordered" evidence="2">
    <location>
        <begin position="509"/>
        <end position="529"/>
    </location>
</feature>
<feature type="compositionally biased region" description="Low complexity" evidence="2">
    <location>
        <begin position="634"/>
        <end position="648"/>
    </location>
</feature>
<feature type="region of interest" description="Disordered" evidence="2">
    <location>
        <begin position="184"/>
        <end position="210"/>
    </location>
</feature>
<keyword evidence="3" id="KW-0812">Transmembrane</keyword>
<evidence type="ECO:0000313" key="5">
    <source>
        <dbReference type="Proteomes" id="UP000054166"/>
    </source>
</evidence>
<dbReference type="HOGENOM" id="CLU_393350_0_0_1"/>
<keyword evidence="3" id="KW-0472">Membrane</keyword>
<feature type="compositionally biased region" description="Low complexity" evidence="2">
    <location>
        <begin position="299"/>
        <end position="319"/>
    </location>
</feature>
<reference evidence="5" key="2">
    <citation type="submission" date="2015-01" db="EMBL/GenBank/DDBJ databases">
        <title>Evolutionary Origins and Diversification of the Mycorrhizal Mutualists.</title>
        <authorList>
            <consortium name="DOE Joint Genome Institute"/>
            <consortium name="Mycorrhizal Genomics Consortium"/>
            <person name="Kohler A."/>
            <person name="Kuo A."/>
            <person name="Nagy L.G."/>
            <person name="Floudas D."/>
            <person name="Copeland A."/>
            <person name="Barry K.W."/>
            <person name="Cichocki N."/>
            <person name="Veneault-Fourrey C."/>
            <person name="LaButti K."/>
            <person name="Lindquist E.A."/>
            <person name="Lipzen A."/>
            <person name="Lundell T."/>
            <person name="Morin E."/>
            <person name="Murat C."/>
            <person name="Riley R."/>
            <person name="Ohm R."/>
            <person name="Sun H."/>
            <person name="Tunlid A."/>
            <person name="Henrissat B."/>
            <person name="Grigoriev I.V."/>
            <person name="Hibbett D.S."/>
            <person name="Martin F."/>
        </authorList>
    </citation>
    <scope>NUCLEOTIDE SEQUENCE [LARGE SCALE GENOMIC DNA]</scope>
    <source>
        <strain evidence="5">F 1598</strain>
    </source>
</reference>
<organism evidence="4 5">
    <name type="scientific">Piloderma croceum (strain F 1598)</name>
    <dbReference type="NCBI Taxonomy" id="765440"/>
    <lineage>
        <taxon>Eukaryota</taxon>
        <taxon>Fungi</taxon>
        <taxon>Dikarya</taxon>
        <taxon>Basidiomycota</taxon>
        <taxon>Agaricomycotina</taxon>
        <taxon>Agaricomycetes</taxon>
        <taxon>Agaricomycetidae</taxon>
        <taxon>Atheliales</taxon>
        <taxon>Atheliaceae</taxon>
        <taxon>Piloderma</taxon>
    </lineage>
</organism>
<dbReference type="InParanoid" id="A0A0C3F4R9"/>
<reference evidence="4 5" key="1">
    <citation type="submission" date="2014-04" db="EMBL/GenBank/DDBJ databases">
        <authorList>
            <consortium name="DOE Joint Genome Institute"/>
            <person name="Kuo A."/>
            <person name="Tarkka M."/>
            <person name="Buscot F."/>
            <person name="Kohler A."/>
            <person name="Nagy L.G."/>
            <person name="Floudas D."/>
            <person name="Copeland A."/>
            <person name="Barry K.W."/>
            <person name="Cichocki N."/>
            <person name="Veneault-Fourrey C."/>
            <person name="LaButti K."/>
            <person name="Lindquist E.A."/>
            <person name="Lipzen A."/>
            <person name="Lundell T."/>
            <person name="Morin E."/>
            <person name="Murat C."/>
            <person name="Sun H."/>
            <person name="Tunlid A."/>
            <person name="Henrissat B."/>
            <person name="Grigoriev I.V."/>
            <person name="Hibbett D.S."/>
            <person name="Martin F."/>
            <person name="Nordberg H.P."/>
            <person name="Cantor M.N."/>
            <person name="Hua S.X."/>
        </authorList>
    </citation>
    <scope>NUCLEOTIDE SEQUENCE [LARGE SCALE GENOMIC DNA]</scope>
    <source>
        <strain evidence="4 5">F 1598</strain>
    </source>
</reference>
<evidence type="ECO:0000256" key="2">
    <source>
        <dbReference type="SAM" id="MobiDB-lite"/>
    </source>
</evidence>
<keyword evidence="5" id="KW-1185">Reference proteome</keyword>
<dbReference type="AlphaFoldDB" id="A0A0C3F4R9"/>
<feature type="region of interest" description="Disordered" evidence="2">
    <location>
        <begin position="634"/>
        <end position="667"/>
    </location>
</feature>
<feature type="compositionally biased region" description="Low complexity" evidence="2">
    <location>
        <begin position="106"/>
        <end position="116"/>
    </location>
</feature>
<feature type="transmembrane region" description="Helical" evidence="3">
    <location>
        <begin position="672"/>
        <end position="692"/>
    </location>
</feature>
<evidence type="ECO:0000256" key="1">
    <source>
        <dbReference type="SAM" id="Coils"/>
    </source>
</evidence>
<keyword evidence="1" id="KW-0175">Coiled coil</keyword>
<protein>
    <submittedName>
        <fullName evidence="4">Uncharacterized protein</fullName>
    </submittedName>
</protein>
<evidence type="ECO:0000313" key="4">
    <source>
        <dbReference type="EMBL" id="KIM74891.1"/>
    </source>
</evidence>
<evidence type="ECO:0000256" key="3">
    <source>
        <dbReference type="SAM" id="Phobius"/>
    </source>
</evidence>
<dbReference type="Proteomes" id="UP000054166">
    <property type="component" value="Unassembled WGS sequence"/>
</dbReference>
<feature type="region of interest" description="Disordered" evidence="2">
    <location>
        <begin position="228"/>
        <end position="319"/>
    </location>
</feature>
<feature type="compositionally biased region" description="Basic and acidic residues" evidence="2">
    <location>
        <begin position="411"/>
        <end position="421"/>
    </location>
</feature>
<feature type="compositionally biased region" description="Low complexity" evidence="2">
    <location>
        <begin position="347"/>
        <end position="359"/>
    </location>
</feature>
<dbReference type="EMBL" id="KN833054">
    <property type="protein sequence ID" value="KIM74891.1"/>
    <property type="molecule type" value="Genomic_DNA"/>
</dbReference>
<feature type="coiled-coil region" evidence="1">
    <location>
        <begin position="559"/>
        <end position="586"/>
    </location>
</feature>